<dbReference type="CDD" id="cd09616">
    <property type="entry name" value="Peptidase_C12_UCH_L1_L3"/>
    <property type="match status" value="1"/>
</dbReference>
<dbReference type="Gene3D" id="3.40.532.10">
    <property type="entry name" value="Peptidase C12, ubiquitin carboxyl-terminal hydrolase"/>
    <property type="match status" value="1"/>
</dbReference>
<evidence type="ECO:0000313" key="12">
    <source>
        <dbReference type="EMBL" id="CEP14367.1"/>
    </source>
</evidence>
<dbReference type="InterPro" id="IPR038765">
    <property type="entry name" value="Papain-like_cys_pep_sf"/>
</dbReference>
<dbReference type="SUPFAM" id="SSF54001">
    <property type="entry name" value="Cysteine proteinases"/>
    <property type="match status" value="1"/>
</dbReference>
<dbReference type="GO" id="GO:0016579">
    <property type="term" value="P:protein deubiquitination"/>
    <property type="evidence" value="ECO:0007669"/>
    <property type="project" value="TreeGrafter"/>
</dbReference>
<evidence type="ECO:0000256" key="7">
    <source>
        <dbReference type="PROSITE-ProRule" id="PRU01393"/>
    </source>
</evidence>
<feature type="compositionally biased region" description="Low complexity" evidence="9">
    <location>
        <begin position="420"/>
        <end position="449"/>
    </location>
</feature>
<comment type="catalytic activity">
    <reaction evidence="1 7 8">
        <text>Thiol-dependent hydrolysis of ester, thioester, amide, peptide and isopeptide bonds formed by the C-terminal Gly of ubiquitin (a 76-residue protein attached to proteins as an intracellular targeting signal).</text>
        <dbReference type="EC" id="3.4.19.12"/>
    </reaction>
</comment>
<dbReference type="PANTHER" id="PTHR10589">
    <property type="entry name" value="UBIQUITIN CARBOXYL-TERMINAL HYDROLASE"/>
    <property type="match status" value="1"/>
</dbReference>
<feature type="region of interest" description="Disordered" evidence="9">
    <location>
        <begin position="419"/>
        <end position="462"/>
    </location>
</feature>
<keyword evidence="3 7" id="KW-0645">Protease</keyword>
<organism evidence="12 13">
    <name type="scientific">Parasitella parasitica</name>
    <dbReference type="NCBI Taxonomy" id="35722"/>
    <lineage>
        <taxon>Eukaryota</taxon>
        <taxon>Fungi</taxon>
        <taxon>Fungi incertae sedis</taxon>
        <taxon>Mucoromycota</taxon>
        <taxon>Mucoromycotina</taxon>
        <taxon>Mucoromycetes</taxon>
        <taxon>Mucorales</taxon>
        <taxon>Mucorineae</taxon>
        <taxon>Mucoraceae</taxon>
        <taxon>Parasitella</taxon>
    </lineage>
</organism>
<dbReference type="InterPro" id="IPR001012">
    <property type="entry name" value="UBX_dom"/>
</dbReference>
<evidence type="ECO:0000259" key="10">
    <source>
        <dbReference type="PROSITE" id="PS50033"/>
    </source>
</evidence>
<dbReference type="CDD" id="cd16118">
    <property type="entry name" value="UBX2_UBXN9"/>
    <property type="match status" value="1"/>
</dbReference>
<evidence type="ECO:0000259" key="11">
    <source>
        <dbReference type="PROSITE" id="PS52048"/>
    </source>
</evidence>
<evidence type="ECO:0000256" key="9">
    <source>
        <dbReference type="SAM" id="MobiDB-lite"/>
    </source>
</evidence>
<keyword evidence="6 7" id="KW-0788">Thiol protease</keyword>
<feature type="site" description="Transition state stabilizer" evidence="7">
    <location>
        <position position="112"/>
    </location>
</feature>
<comment type="similarity">
    <text evidence="2 7 8">Belongs to the peptidase C12 family.</text>
</comment>
<protein>
    <recommendedName>
        <fullName evidence="8">Ubiquitin carboxyl-terminal hydrolase</fullName>
        <ecNumber evidence="8">3.4.19.12</ecNumber>
    </recommendedName>
</protein>
<keyword evidence="4 7" id="KW-0833">Ubl conjugation pathway</keyword>
<dbReference type="Pfam" id="PF00789">
    <property type="entry name" value="UBX"/>
    <property type="match status" value="1"/>
</dbReference>
<evidence type="ECO:0000313" key="13">
    <source>
        <dbReference type="Proteomes" id="UP000054107"/>
    </source>
</evidence>
<name>A0A0B7NFT0_9FUNG</name>
<dbReference type="InterPro" id="IPR029071">
    <property type="entry name" value="Ubiquitin-like_domsf"/>
</dbReference>
<dbReference type="AlphaFoldDB" id="A0A0B7NFT0"/>
<dbReference type="InterPro" id="IPR001578">
    <property type="entry name" value="Peptidase_C12_UCH"/>
</dbReference>
<evidence type="ECO:0000256" key="5">
    <source>
        <dbReference type="ARBA" id="ARBA00022801"/>
    </source>
</evidence>
<reference evidence="12 13" key="1">
    <citation type="submission" date="2014-09" db="EMBL/GenBank/DDBJ databases">
        <authorList>
            <person name="Ellenberger Sabrina"/>
        </authorList>
    </citation>
    <scope>NUCLEOTIDE SEQUENCE [LARGE SCALE GENOMIC DNA]</scope>
    <source>
        <strain evidence="12 13">CBS 412.66</strain>
    </source>
</reference>
<feature type="site" description="Important for enzyme activity" evidence="7">
    <location>
        <position position="210"/>
    </location>
</feature>
<accession>A0A0B7NFT0</accession>
<dbReference type="FunFam" id="3.40.532.10:FF:000006">
    <property type="entry name" value="Ubiquitin carboxyl-terminal hydrolase"/>
    <property type="match status" value="1"/>
</dbReference>
<sequence length="462" mass="52581">MNTEQDTLNSKKSEQELGEKAKDRKIIKWLPLEANPDVWNKILHNNGVNPNWKFTDIYGFDSETLAMIPRPVAAIIFLFPITDAYEEFRKREETHLKAHEQDISAKLIYYKQTISNACGMMALLHSIANNDHLVVGAKHVGSGVFQTILQETRNMSPMERAEYLEKCADLAEIHAISANEGQTETPDITEKLRLHFICFVEVDKDLYELDGRRSFPINHGKCSNFVQSAAEIMTQFVDRNPEEKEYSAIALSQIPSQELKILSPPKNGASIPELPESAYKLDANEIKQLYQSSVERRQNFENRPLKTQKMRDSEDQEKLKKYPKTTIRVRMPDHTIVQAVFQSKEKVFDVYEFLRSLLETPERKFVLCLPPRTKLVEPSITLFKAGLSPASNVLFGWIEKGEKGGKDLKEEYLAMKQDLTSAASPQSQSSTVSTTSTSNSETKSSTSKSIPKWIQKGLFNKK</sequence>
<feature type="active site" description="Nucleophile" evidence="7">
    <location>
        <position position="118"/>
    </location>
</feature>
<gene>
    <name evidence="12" type="primary">PARPA_08546.1 scaffold 33340</name>
</gene>
<dbReference type="PROSITE" id="PS00140">
    <property type="entry name" value="UCH_1"/>
    <property type="match status" value="1"/>
</dbReference>
<dbReference type="Pfam" id="PF01088">
    <property type="entry name" value="Peptidase_C12"/>
    <property type="match status" value="1"/>
</dbReference>
<feature type="domain" description="UBX" evidence="10">
    <location>
        <begin position="320"/>
        <end position="395"/>
    </location>
</feature>
<dbReference type="PRINTS" id="PR00707">
    <property type="entry name" value="UBCTHYDRLASE"/>
</dbReference>
<dbReference type="Gene3D" id="3.10.20.90">
    <property type="entry name" value="Phosphatidylinositol 3-kinase Catalytic Subunit, Chain A, domain 1"/>
    <property type="match status" value="1"/>
</dbReference>
<dbReference type="EC" id="3.4.19.12" evidence="8"/>
<dbReference type="PROSITE" id="PS50033">
    <property type="entry name" value="UBX"/>
    <property type="match status" value="1"/>
</dbReference>
<keyword evidence="13" id="KW-1185">Reference proteome</keyword>
<feature type="domain" description="UCH catalytic" evidence="11">
    <location>
        <begin position="28"/>
        <end position="253"/>
    </location>
</feature>
<evidence type="ECO:0000256" key="2">
    <source>
        <dbReference type="ARBA" id="ARBA00009326"/>
    </source>
</evidence>
<dbReference type="InterPro" id="IPR057254">
    <property type="entry name" value="UCH_AS"/>
</dbReference>
<evidence type="ECO:0000256" key="1">
    <source>
        <dbReference type="ARBA" id="ARBA00000707"/>
    </source>
</evidence>
<dbReference type="Proteomes" id="UP000054107">
    <property type="component" value="Unassembled WGS sequence"/>
</dbReference>
<keyword evidence="5 7" id="KW-0378">Hydrolase</keyword>
<evidence type="ECO:0000256" key="6">
    <source>
        <dbReference type="ARBA" id="ARBA00022807"/>
    </source>
</evidence>
<feature type="active site" description="Proton donor" evidence="7">
    <location>
        <position position="195"/>
    </location>
</feature>
<dbReference type="PANTHER" id="PTHR10589:SF17">
    <property type="entry name" value="UBIQUITIN CARBOXYL-TERMINAL HYDROLASE"/>
    <property type="match status" value="1"/>
</dbReference>
<evidence type="ECO:0000256" key="4">
    <source>
        <dbReference type="ARBA" id="ARBA00022786"/>
    </source>
</evidence>
<dbReference type="GO" id="GO:0004843">
    <property type="term" value="F:cysteine-type deubiquitinase activity"/>
    <property type="evidence" value="ECO:0007669"/>
    <property type="project" value="UniProtKB-UniRule"/>
</dbReference>
<proteinExistence type="inferred from homology"/>
<dbReference type="PROSITE" id="PS52048">
    <property type="entry name" value="UCH_DOMAIN"/>
    <property type="match status" value="1"/>
</dbReference>
<dbReference type="InterPro" id="IPR036959">
    <property type="entry name" value="Peptidase_C12_UCH_sf"/>
</dbReference>
<dbReference type="GO" id="GO:0006511">
    <property type="term" value="P:ubiquitin-dependent protein catabolic process"/>
    <property type="evidence" value="ECO:0007669"/>
    <property type="project" value="UniProtKB-UniRule"/>
</dbReference>
<dbReference type="GO" id="GO:0005737">
    <property type="term" value="C:cytoplasm"/>
    <property type="evidence" value="ECO:0007669"/>
    <property type="project" value="TreeGrafter"/>
</dbReference>
<dbReference type="EMBL" id="LN731193">
    <property type="protein sequence ID" value="CEP14367.1"/>
    <property type="molecule type" value="Genomic_DNA"/>
</dbReference>
<dbReference type="OrthoDB" id="427186at2759"/>
<dbReference type="SUPFAM" id="SSF54236">
    <property type="entry name" value="Ubiquitin-like"/>
    <property type="match status" value="1"/>
</dbReference>
<evidence type="ECO:0000256" key="3">
    <source>
        <dbReference type="ARBA" id="ARBA00022670"/>
    </source>
</evidence>
<dbReference type="STRING" id="35722.A0A0B7NFT0"/>
<evidence type="ECO:0000256" key="8">
    <source>
        <dbReference type="RuleBase" id="RU361215"/>
    </source>
</evidence>